<accession>A0A5J5G953</accession>
<keyword evidence="5" id="KW-1185">Reference proteome</keyword>
<reference evidence="4 5" key="1">
    <citation type="submission" date="2019-09" db="EMBL/GenBank/DDBJ databases">
        <title>Bacillus ochoae sp. nov., Paenibacillus whitsoniae sp. nov., Paenibacillus spiritus sp. nov. Isolated from the Mars Exploration Rover during spacecraft assembly.</title>
        <authorList>
            <person name="Seuylemezian A."/>
            <person name="Vaishampayan P."/>
        </authorList>
    </citation>
    <scope>NUCLEOTIDE SEQUENCE [LARGE SCALE GENOMIC DNA]</scope>
    <source>
        <strain evidence="4 5">MER_111</strain>
    </source>
</reference>
<gene>
    <name evidence="4" type="ORF">F4V43_12080</name>
</gene>
<dbReference type="Pfam" id="PF01832">
    <property type="entry name" value="Glucosaminidase"/>
    <property type="match status" value="1"/>
</dbReference>
<keyword evidence="2" id="KW-0175">Coiled coil</keyword>
<dbReference type="PANTHER" id="PTHR33308">
    <property type="entry name" value="PEPTIDOGLYCAN HYDROLASE FLGJ"/>
    <property type="match status" value="1"/>
</dbReference>
<name>A0A5J5G953_9BACL</name>
<comment type="caution">
    <text evidence="4">The sequence shown here is derived from an EMBL/GenBank/DDBJ whole genome shotgun (WGS) entry which is preliminary data.</text>
</comment>
<dbReference type="Gene3D" id="4.10.80.30">
    <property type="entry name" value="DNA polymerase, domain 6"/>
    <property type="match status" value="1"/>
</dbReference>
<feature type="coiled-coil region" evidence="2">
    <location>
        <begin position="162"/>
        <end position="189"/>
    </location>
</feature>
<keyword evidence="1" id="KW-0378">Hydrolase</keyword>
<dbReference type="GO" id="GO:0004040">
    <property type="term" value="F:amidase activity"/>
    <property type="evidence" value="ECO:0007669"/>
    <property type="project" value="InterPro"/>
</dbReference>
<dbReference type="InterPro" id="IPR002901">
    <property type="entry name" value="MGlyc_endo_b_GlcNAc-like_dom"/>
</dbReference>
<organism evidence="4 5">
    <name type="scientific">Paenibacillus spiritus</name>
    <dbReference type="NCBI Taxonomy" id="2496557"/>
    <lineage>
        <taxon>Bacteria</taxon>
        <taxon>Bacillati</taxon>
        <taxon>Bacillota</taxon>
        <taxon>Bacilli</taxon>
        <taxon>Bacillales</taxon>
        <taxon>Paenibacillaceae</taxon>
        <taxon>Paenibacillus</taxon>
    </lineage>
</organism>
<protein>
    <submittedName>
        <fullName evidence="4">Mannosyl-glycoprotein endo-beta-N-acetylglucosamidase</fullName>
    </submittedName>
</protein>
<feature type="domain" description="Mannosyl-glycoprotein endo-beta-N-acetylglucosamidase-like" evidence="3">
    <location>
        <begin position="3"/>
        <end position="152"/>
    </location>
</feature>
<dbReference type="Gene3D" id="1.10.530.10">
    <property type="match status" value="1"/>
</dbReference>
<dbReference type="PANTHER" id="PTHR33308:SF9">
    <property type="entry name" value="PEPTIDOGLYCAN HYDROLASE FLGJ"/>
    <property type="match status" value="1"/>
</dbReference>
<dbReference type="OrthoDB" id="977752at2"/>
<evidence type="ECO:0000256" key="2">
    <source>
        <dbReference type="SAM" id="Coils"/>
    </source>
</evidence>
<dbReference type="Proteomes" id="UP000367750">
    <property type="component" value="Unassembled WGS sequence"/>
</dbReference>
<dbReference type="RefSeq" id="WP_150458485.1">
    <property type="nucleotide sequence ID" value="NZ_VYKK01000015.1"/>
</dbReference>
<dbReference type="PRINTS" id="PR01002">
    <property type="entry name" value="FLGFLGJ"/>
</dbReference>
<sequence length="266" mass="28228">MKPASFIAKLAPYAMQDMIRTGVPASLTIAQGALESAWGASGLTARANNLFGIKGNGPAGSVTMATTEYVNGRAVTINAAFKAYHNWGEAVSDHSALLVNGTSWNRKQYAAAVGTDGRSAARAVAAAGYATDPNYAQQLIRLIDTYDLEQYDAKAEEENGMSVEDRKRLAELEKRLAEMQEGLAALGQSRDTLKGALSEQGNTLKLVLERVAALEDKTSMEVPNWAEAAVTKAVAAGLIDSPSGASYDFYRILTVLNRAGLLAGDH</sequence>
<dbReference type="InterPro" id="IPR051056">
    <property type="entry name" value="Glycosyl_Hydrolase_73"/>
</dbReference>
<dbReference type="AlphaFoldDB" id="A0A5J5G953"/>
<proteinExistence type="predicted"/>
<evidence type="ECO:0000313" key="5">
    <source>
        <dbReference type="Proteomes" id="UP000367750"/>
    </source>
</evidence>
<evidence type="ECO:0000259" key="3">
    <source>
        <dbReference type="SMART" id="SM00047"/>
    </source>
</evidence>
<dbReference type="EMBL" id="VYKK01000015">
    <property type="protein sequence ID" value="KAA9004131.1"/>
    <property type="molecule type" value="Genomic_DNA"/>
</dbReference>
<evidence type="ECO:0000256" key="1">
    <source>
        <dbReference type="ARBA" id="ARBA00022801"/>
    </source>
</evidence>
<evidence type="ECO:0000313" key="4">
    <source>
        <dbReference type="EMBL" id="KAA9004131.1"/>
    </source>
</evidence>
<dbReference type="SMART" id="SM00047">
    <property type="entry name" value="LYZ2"/>
    <property type="match status" value="1"/>
</dbReference>